<dbReference type="SUPFAM" id="SSF57959">
    <property type="entry name" value="Leucine zipper domain"/>
    <property type="match status" value="1"/>
</dbReference>
<dbReference type="eggNOG" id="ENOG502QUE5">
    <property type="taxonomic scope" value="Eukaryota"/>
</dbReference>
<keyword evidence="6" id="KW-1185">Reference proteome</keyword>
<dbReference type="GO" id="GO:0090575">
    <property type="term" value="C:RNA polymerase II transcription regulator complex"/>
    <property type="evidence" value="ECO:0007669"/>
    <property type="project" value="TreeGrafter"/>
</dbReference>
<feature type="compositionally biased region" description="Basic residues" evidence="3">
    <location>
        <begin position="141"/>
        <end position="151"/>
    </location>
</feature>
<dbReference type="OrthoDB" id="5374328at2759"/>
<gene>
    <name evidence="5" type="ORF">PIIN_01669</name>
</gene>
<dbReference type="HOGENOM" id="CLU_019790_0_0_1"/>
<evidence type="ECO:0000313" key="6">
    <source>
        <dbReference type="Proteomes" id="UP000007148"/>
    </source>
</evidence>
<evidence type="ECO:0000256" key="3">
    <source>
        <dbReference type="SAM" id="MobiDB-lite"/>
    </source>
</evidence>
<evidence type="ECO:0000256" key="1">
    <source>
        <dbReference type="ARBA" id="ARBA00004123"/>
    </source>
</evidence>
<feature type="region of interest" description="Disordered" evidence="3">
    <location>
        <begin position="27"/>
        <end position="70"/>
    </location>
</feature>
<comment type="caution">
    <text evidence="5">The sequence shown here is derived from an EMBL/GenBank/DDBJ whole genome shotgun (WGS) entry which is preliminary data.</text>
</comment>
<dbReference type="GO" id="GO:0001228">
    <property type="term" value="F:DNA-binding transcription activator activity, RNA polymerase II-specific"/>
    <property type="evidence" value="ECO:0007669"/>
    <property type="project" value="TreeGrafter"/>
</dbReference>
<keyword evidence="2" id="KW-0539">Nucleus</keyword>
<dbReference type="PANTHER" id="PTHR40621">
    <property type="entry name" value="TRANSCRIPTION FACTOR KAPC-RELATED"/>
    <property type="match status" value="1"/>
</dbReference>
<accession>G4T952</accession>
<dbReference type="Pfam" id="PF10297">
    <property type="entry name" value="Hap4_Hap_bind"/>
    <property type="match status" value="1"/>
</dbReference>
<organism evidence="5 6">
    <name type="scientific">Serendipita indica (strain DSM 11827)</name>
    <name type="common">Root endophyte fungus</name>
    <name type="synonym">Piriformospora indica</name>
    <dbReference type="NCBI Taxonomy" id="1109443"/>
    <lineage>
        <taxon>Eukaryota</taxon>
        <taxon>Fungi</taxon>
        <taxon>Dikarya</taxon>
        <taxon>Basidiomycota</taxon>
        <taxon>Agaricomycotina</taxon>
        <taxon>Agaricomycetes</taxon>
        <taxon>Sebacinales</taxon>
        <taxon>Serendipitaceae</taxon>
        <taxon>Serendipita</taxon>
    </lineage>
</organism>
<evidence type="ECO:0000259" key="4">
    <source>
        <dbReference type="PROSITE" id="PS00036"/>
    </source>
</evidence>
<comment type="subcellular location">
    <subcellularLocation>
        <location evidence="1">Nucleus</location>
    </subcellularLocation>
</comment>
<name>G4T952_SERID</name>
<feature type="region of interest" description="Disordered" evidence="3">
    <location>
        <begin position="283"/>
        <end position="311"/>
    </location>
</feature>
<dbReference type="InterPro" id="IPR050936">
    <property type="entry name" value="AP-1-like"/>
</dbReference>
<sequence length="559" mass="60437">MSAVSLPQPSSSTKLYATAKRDWVIPARARPGRKPKVPVDDAEYDQDDVSEKGKKTQNRAAQRAFRERRQTQLSDLQARLQQYEQGEVERNVALQQLGKRLKEENDMLREENARLRAENDELKSRVEAFVRADAAAEHRPASTRRTSKRNRAAVSPPLRNRVKRLKVEHSPQAHPLSLDTTSAASSTSSNHISSPSVPIFDEDDVDMVVPRGYNPAEDNIGGQGKEFQSCGMCTSSIDCLCRQLGINTGSQIPTVESGTAETLSILDDLPPYQPPVPLRHRVKGPSFPVSDSKLTASTSHPKSERRPGGCTGDPSDCTACADNAFGKAFCSALGTSACGSASCTVCRSRGTSTSADVSGHASGTNTPLTLNPLLTQCCGRPGKCSGGACSMPDGINGKMKDIDLGSPSAAMEVDTDMPSDVANTVPCDVVWKTLEAHPNAHLVNPNMGPSHLANLNLLADVVARRSRCTLAPGEPTPEPEDFPARPRLRDTILEEADKPNNAATSRVQIDYEEEETSRPLLGRTLVPRNILQGHQRIVAVPREGVRDAIALLDRQFGCT</sequence>
<feature type="region of interest" description="Disordered" evidence="3">
    <location>
        <begin position="134"/>
        <end position="199"/>
    </location>
</feature>
<evidence type="ECO:0000313" key="5">
    <source>
        <dbReference type="EMBL" id="CCA67845.1"/>
    </source>
</evidence>
<dbReference type="PROSITE" id="PS00036">
    <property type="entry name" value="BZIP_BASIC"/>
    <property type="match status" value="1"/>
</dbReference>
<dbReference type="InterPro" id="IPR046347">
    <property type="entry name" value="bZIP_sf"/>
</dbReference>
<dbReference type="InterPro" id="IPR004827">
    <property type="entry name" value="bZIP"/>
</dbReference>
<dbReference type="EMBL" id="CAFZ01000021">
    <property type="protein sequence ID" value="CCA67845.1"/>
    <property type="molecule type" value="Genomic_DNA"/>
</dbReference>
<dbReference type="STRING" id="1109443.G4T952"/>
<dbReference type="OMA" id="MEIDFTA"/>
<reference evidence="5 6" key="1">
    <citation type="journal article" date="2011" name="PLoS Pathog.">
        <title>Endophytic Life Strategies Decoded by Genome and Transcriptome Analyses of the Mutualistic Root Symbiont Piriformospora indica.</title>
        <authorList>
            <person name="Zuccaro A."/>
            <person name="Lahrmann U."/>
            <person name="Guldener U."/>
            <person name="Langen G."/>
            <person name="Pfiffi S."/>
            <person name="Biedenkopf D."/>
            <person name="Wong P."/>
            <person name="Samans B."/>
            <person name="Grimm C."/>
            <person name="Basiewicz M."/>
            <person name="Murat C."/>
            <person name="Martin F."/>
            <person name="Kogel K.H."/>
        </authorList>
    </citation>
    <scope>NUCLEOTIDE SEQUENCE [LARGE SCALE GENOMIC DNA]</scope>
    <source>
        <strain evidence="5 6">DSM 11827</strain>
    </source>
</reference>
<protein>
    <recommendedName>
        <fullName evidence="4">BZIP domain-containing protein</fullName>
    </recommendedName>
</protein>
<feature type="compositionally biased region" description="Low complexity" evidence="3">
    <location>
        <begin position="177"/>
        <end position="196"/>
    </location>
</feature>
<dbReference type="GO" id="GO:0000976">
    <property type="term" value="F:transcription cis-regulatory region binding"/>
    <property type="evidence" value="ECO:0007669"/>
    <property type="project" value="InterPro"/>
</dbReference>
<dbReference type="InParanoid" id="G4T952"/>
<evidence type="ECO:0000256" key="2">
    <source>
        <dbReference type="ARBA" id="ARBA00023242"/>
    </source>
</evidence>
<dbReference type="Proteomes" id="UP000007148">
    <property type="component" value="Unassembled WGS sequence"/>
</dbReference>
<dbReference type="AlphaFoldDB" id="G4T952"/>
<proteinExistence type="predicted"/>
<dbReference type="PANTHER" id="PTHR40621:SF7">
    <property type="entry name" value="BZIP DOMAIN-CONTAINING PROTEIN"/>
    <property type="match status" value="1"/>
</dbReference>
<dbReference type="Gene3D" id="1.20.5.170">
    <property type="match status" value="1"/>
</dbReference>
<dbReference type="InterPro" id="IPR018287">
    <property type="entry name" value="Hap4_TF_heteromerisation"/>
</dbReference>
<dbReference type="SMART" id="SM00338">
    <property type="entry name" value="BRLZ"/>
    <property type="match status" value="1"/>
</dbReference>
<feature type="domain" description="BZIP" evidence="4">
    <location>
        <begin position="54"/>
        <end position="68"/>
    </location>
</feature>
<dbReference type="CDD" id="cd14688">
    <property type="entry name" value="bZIP_YAP"/>
    <property type="match status" value="1"/>
</dbReference>